<proteinExistence type="predicted"/>
<dbReference type="SUPFAM" id="SSF51445">
    <property type="entry name" value="(Trans)glycosidases"/>
    <property type="match status" value="1"/>
</dbReference>
<gene>
    <name evidence="2" type="ORF">SAMN05216223_10650</name>
</gene>
<evidence type="ECO:0000259" key="1">
    <source>
        <dbReference type="Pfam" id="PF06452"/>
    </source>
</evidence>
<dbReference type="PROSITE" id="PS51318">
    <property type="entry name" value="TAT"/>
    <property type="match status" value="1"/>
</dbReference>
<reference evidence="2 3" key="1">
    <citation type="submission" date="2016-10" db="EMBL/GenBank/DDBJ databases">
        <authorList>
            <person name="de Groot N.N."/>
        </authorList>
    </citation>
    <scope>NUCLEOTIDE SEQUENCE [LARGE SCALE GENOMIC DNA]</scope>
    <source>
        <strain evidence="2 3">CGMCC 4.2023</strain>
    </source>
</reference>
<accession>A0A1H6AX79</accession>
<dbReference type="PANTHER" id="PTHR12631:SF10">
    <property type="entry name" value="BETA-XYLOSIDASE-LIKE PROTEIN-RELATED"/>
    <property type="match status" value="1"/>
</dbReference>
<dbReference type="SUPFAM" id="SSF49344">
    <property type="entry name" value="CBD9-like"/>
    <property type="match status" value="1"/>
</dbReference>
<dbReference type="AlphaFoldDB" id="A0A1H6AX79"/>
<dbReference type="GO" id="GO:0004553">
    <property type="term" value="F:hydrolase activity, hydrolyzing O-glycosyl compounds"/>
    <property type="evidence" value="ECO:0007669"/>
    <property type="project" value="InterPro"/>
</dbReference>
<protein>
    <submittedName>
        <fullName evidence="2">Carbohydrate family 9 binding domain-like</fullName>
    </submittedName>
</protein>
<dbReference type="InterPro" id="IPR006311">
    <property type="entry name" value="TAT_signal"/>
</dbReference>
<feature type="domain" description="Carbohydrate-binding" evidence="1">
    <location>
        <begin position="726"/>
        <end position="812"/>
    </location>
</feature>
<dbReference type="Pfam" id="PF06452">
    <property type="entry name" value="CBM9_1"/>
    <property type="match status" value="1"/>
</dbReference>
<name>A0A1H6AX79_9ACTN</name>
<sequence>MTDSPARSDRSTPAAPAPAEISRRKVMGYGAATMAAAAAAGALDWGVAPAAEAAAPAGAAAPAAAVPVVAAGFSDPTGLYPVGGDAPATPALLVVFNPTTPLSGSVTWSVSARLGAAIRGGTTAFTAAAGTASTTTIALGSLDPDFYAVKVTVTGSDPAAAPLLDQTLGLGVIRPTIADRRPDSSFGMGIRSESSPVITKQIAQRIGVKWTRGIVAVEPDTVSPAPGVFWQQPAIDAARAEVQEWNSYGIEALGSINYNMSWNVEPGPDGKPVLLYQNRPKDLAAHADMVYHSIAPLQDLVQNWELWNEPWVHGWTWMTGDAQDYRDMCKLIWDRVKPDFPDVNLIGGGSVTYNRDIVYAQGSKDTGYIDGSVNHAYGYPDPTQYAMTKTQIKLDRQSSRSKGRGGQWQTELGNAEFNFTDVPAGQAPYGVARTVAPTYLLHMLAGVEEGSPVRAFWFSLSYDKAYSGDDFDIYDYTTRTPKPAVVAYATMTGLLEDSRMEGELYPDAKSTWGFLFRGTDGKGRAAVYSDQLYDGTEQHQAAGYSGTLTLDGARGIRVYDYLGRRLADGRSARVTLPLNPWEVLYFDSDLSPAALKAVLTKGASFDYSTPVKVSLLSFTKPLDTTTTIEARVENVSPQRLGAQLRITPPSGWQVAPTVSPVVDLAPGESRTLSFPVRACTAVDENRYPVGYAVTVPGRPDLQQTGTQDVQVAYLPFRSITVGGSASQWNDVVPVTMTSTTAAGDTRSYAFQAAWDHAFLYVRAVVEDDVQLSHVPFTSNAYLFPFQADSVQLAFDALADKTEDLLAGDAHYEKCLRSISHLYVATLATGGVSELHRQLAPGTNYQTFYPTNAVLPTPLGPLDAKPDSGTEGRVLVSRDDTGKQTRYEIALAWSQLPELAAAVRAARPGTVTPATFAVQVTDAGTGGHGATYSTTTAEPPTSGCYNFAPFWGTGAQFAGGRVDTRWGIGR</sequence>
<dbReference type="RefSeq" id="WP_103886353.1">
    <property type="nucleotide sequence ID" value="NZ_FNVU01000006.1"/>
</dbReference>
<evidence type="ECO:0000313" key="3">
    <source>
        <dbReference type="Proteomes" id="UP000236754"/>
    </source>
</evidence>
<dbReference type="PANTHER" id="PTHR12631">
    <property type="entry name" value="ALPHA-L-IDURONIDASE"/>
    <property type="match status" value="1"/>
</dbReference>
<dbReference type="Proteomes" id="UP000236754">
    <property type="component" value="Unassembled WGS sequence"/>
</dbReference>
<dbReference type="GO" id="GO:0030246">
    <property type="term" value="F:carbohydrate binding"/>
    <property type="evidence" value="ECO:0007669"/>
    <property type="project" value="InterPro"/>
</dbReference>
<dbReference type="GO" id="GO:0016052">
    <property type="term" value="P:carbohydrate catabolic process"/>
    <property type="evidence" value="ECO:0007669"/>
    <property type="project" value="InterPro"/>
</dbReference>
<evidence type="ECO:0000313" key="2">
    <source>
        <dbReference type="EMBL" id="SEG53249.1"/>
    </source>
</evidence>
<dbReference type="OrthoDB" id="9802522at2"/>
<keyword evidence="3" id="KW-1185">Reference proteome</keyword>
<dbReference type="InterPro" id="IPR010502">
    <property type="entry name" value="Carb-bd_dom_fam9"/>
</dbReference>
<dbReference type="EMBL" id="FNVU01000006">
    <property type="protein sequence ID" value="SEG53249.1"/>
    <property type="molecule type" value="Genomic_DNA"/>
</dbReference>
<dbReference type="Gene3D" id="3.20.20.80">
    <property type="entry name" value="Glycosidases"/>
    <property type="match status" value="1"/>
</dbReference>
<organism evidence="2 3">
    <name type="scientific">Actinacidiphila yanglinensis</name>
    <dbReference type="NCBI Taxonomy" id="310779"/>
    <lineage>
        <taxon>Bacteria</taxon>
        <taxon>Bacillati</taxon>
        <taxon>Actinomycetota</taxon>
        <taxon>Actinomycetes</taxon>
        <taxon>Kitasatosporales</taxon>
        <taxon>Streptomycetaceae</taxon>
        <taxon>Actinacidiphila</taxon>
    </lineage>
</organism>
<dbReference type="Gene3D" id="2.60.40.1190">
    <property type="match status" value="1"/>
</dbReference>
<dbReference type="InterPro" id="IPR017853">
    <property type="entry name" value="GH"/>
</dbReference>
<dbReference type="InterPro" id="IPR051923">
    <property type="entry name" value="Glycosyl_Hydrolase_39"/>
</dbReference>